<dbReference type="EMBL" id="JACRUO010000002">
    <property type="protein sequence ID" value="MBD3689900.1"/>
    <property type="molecule type" value="Genomic_DNA"/>
</dbReference>
<dbReference type="Pfam" id="PF01316">
    <property type="entry name" value="Arg_repressor"/>
    <property type="match status" value="1"/>
</dbReference>
<dbReference type="InterPro" id="IPR036251">
    <property type="entry name" value="Arg_repress_C_sf"/>
</dbReference>
<dbReference type="InterPro" id="IPR036390">
    <property type="entry name" value="WH_DNA-bd_sf"/>
</dbReference>
<comment type="caution">
    <text evidence="11">The sequence shown here is derived from an EMBL/GenBank/DDBJ whole genome shotgun (WGS) entry which is preliminary data.</text>
</comment>
<dbReference type="GO" id="GO:0006526">
    <property type="term" value="P:L-arginine biosynthetic process"/>
    <property type="evidence" value="ECO:0007669"/>
    <property type="project" value="UniProtKB-UniPathway"/>
</dbReference>
<comment type="subcellular location">
    <subcellularLocation>
        <location evidence="1 8">Cytoplasm</location>
    </subcellularLocation>
</comment>
<keyword evidence="4 8" id="KW-0678">Repressor</keyword>
<feature type="domain" description="Arginine repressor DNA-binding" evidence="9">
    <location>
        <begin position="16"/>
        <end position="83"/>
    </location>
</feature>
<dbReference type="SUPFAM" id="SSF55252">
    <property type="entry name" value="C-terminal domain of arginine repressor"/>
    <property type="match status" value="1"/>
</dbReference>
<evidence type="ECO:0000256" key="1">
    <source>
        <dbReference type="ARBA" id="ARBA00004496"/>
    </source>
</evidence>
<keyword evidence="6 8" id="KW-0238">DNA-binding</keyword>
<dbReference type="Gene3D" id="3.30.1360.40">
    <property type="match status" value="1"/>
</dbReference>
<dbReference type="Pfam" id="PF02863">
    <property type="entry name" value="Arg_repressor_C"/>
    <property type="match status" value="1"/>
</dbReference>
<dbReference type="SUPFAM" id="SSF46785">
    <property type="entry name" value="Winged helix' DNA-binding domain"/>
    <property type="match status" value="1"/>
</dbReference>
<dbReference type="InterPro" id="IPR036388">
    <property type="entry name" value="WH-like_DNA-bd_sf"/>
</dbReference>
<organism evidence="11 12">
    <name type="scientific">Nanchangia anserum</name>
    <dbReference type="NCBI Taxonomy" id="2692125"/>
    <lineage>
        <taxon>Bacteria</taxon>
        <taxon>Bacillati</taxon>
        <taxon>Actinomycetota</taxon>
        <taxon>Actinomycetes</taxon>
        <taxon>Actinomycetales</taxon>
        <taxon>Actinomycetaceae</taxon>
        <taxon>Nanchangia</taxon>
    </lineage>
</organism>
<keyword evidence="7 8" id="KW-0804">Transcription</keyword>
<evidence type="ECO:0000256" key="3">
    <source>
        <dbReference type="ARBA" id="ARBA00022490"/>
    </source>
</evidence>
<evidence type="ECO:0000256" key="8">
    <source>
        <dbReference type="HAMAP-Rule" id="MF_00173"/>
    </source>
</evidence>
<keyword evidence="3 8" id="KW-0963">Cytoplasm</keyword>
<evidence type="ECO:0000256" key="5">
    <source>
        <dbReference type="ARBA" id="ARBA00023015"/>
    </source>
</evidence>
<dbReference type="InterPro" id="IPR001669">
    <property type="entry name" value="Arg_repress"/>
</dbReference>
<dbReference type="AlphaFoldDB" id="A0A8I0KQE7"/>
<dbReference type="PANTHER" id="PTHR34471">
    <property type="entry name" value="ARGININE REPRESSOR"/>
    <property type="match status" value="1"/>
</dbReference>
<proteinExistence type="inferred from homology"/>
<dbReference type="GO" id="GO:0003700">
    <property type="term" value="F:DNA-binding transcription factor activity"/>
    <property type="evidence" value="ECO:0007669"/>
    <property type="project" value="UniProtKB-UniRule"/>
</dbReference>
<dbReference type="GO" id="GO:0003677">
    <property type="term" value="F:DNA binding"/>
    <property type="evidence" value="ECO:0007669"/>
    <property type="project" value="UniProtKB-KW"/>
</dbReference>
<dbReference type="PRINTS" id="PR01467">
    <property type="entry name" value="ARGREPRESSOR"/>
</dbReference>
<dbReference type="GO" id="GO:0034618">
    <property type="term" value="F:arginine binding"/>
    <property type="evidence" value="ECO:0007669"/>
    <property type="project" value="InterPro"/>
</dbReference>
<keyword evidence="5 8" id="KW-0805">Transcription regulation</keyword>
<evidence type="ECO:0000256" key="2">
    <source>
        <dbReference type="ARBA" id="ARBA00008316"/>
    </source>
</evidence>
<dbReference type="Gene3D" id="1.10.10.10">
    <property type="entry name" value="Winged helix-like DNA-binding domain superfamily/Winged helix DNA-binding domain"/>
    <property type="match status" value="1"/>
</dbReference>
<dbReference type="GO" id="GO:0005737">
    <property type="term" value="C:cytoplasm"/>
    <property type="evidence" value="ECO:0007669"/>
    <property type="project" value="UniProtKB-SubCell"/>
</dbReference>
<dbReference type="InterPro" id="IPR020899">
    <property type="entry name" value="Arg_repress_C"/>
</dbReference>
<dbReference type="PANTHER" id="PTHR34471:SF1">
    <property type="entry name" value="ARGININE REPRESSOR"/>
    <property type="match status" value="1"/>
</dbReference>
<dbReference type="UniPathway" id="UPA00068"/>
<feature type="domain" description="Arginine repressor C-terminal" evidence="10">
    <location>
        <begin position="103"/>
        <end position="166"/>
    </location>
</feature>
<dbReference type="HAMAP" id="MF_00173">
    <property type="entry name" value="Arg_repressor"/>
    <property type="match status" value="1"/>
</dbReference>
<evidence type="ECO:0000313" key="11">
    <source>
        <dbReference type="EMBL" id="MBD3689900.1"/>
    </source>
</evidence>
<comment type="pathway">
    <text evidence="8">Amino-acid biosynthesis; L-arginine biosynthesis [regulation].</text>
</comment>
<keyword evidence="8" id="KW-0028">Amino-acid biosynthesis</keyword>
<evidence type="ECO:0000256" key="6">
    <source>
        <dbReference type="ARBA" id="ARBA00023125"/>
    </source>
</evidence>
<evidence type="ECO:0000259" key="9">
    <source>
        <dbReference type="Pfam" id="PF01316"/>
    </source>
</evidence>
<evidence type="ECO:0000259" key="10">
    <source>
        <dbReference type="Pfam" id="PF02863"/>
    </source>
</evidence>
<dbReference type="Proteomes" id="UP000627538">
    <property type="component" value="Unassembled WGS sequence"/>
</dbReference>
<keyword evidence="12" id="KW-1185">Reference proteome</keyword>
<sequence>MRPEYTERDAVDTPNTKAARQALIVQVISQCKVRSQAHLLELLAEHGISVTQATISRDLYELHATKLRMANGVPYYAFPQMQSTDAQAIKNTAIGALATWSADLLVSSVAKDNFLVLRTPAGGAQLFASTIDNARLDEVLGCVAGDDTILVICASDEAAATLNTSLLRLAMGEIDAID</sequence>
<accession>A0A8I0KQE7</accession>
<evidence type="ECO:0000256" key="4">
    <source>
        <dbReference type="ARBA" id="ARBA00022491"/>
    </source>
</evidence>
<dbReference type="InterPro" id="IPR020900">
    <property type="entry name" value="Arg_repress_DNA-bd"/>
</dbReference>
<dbReference type="GO" id="GO:1900079">
    <property type="term" value="P:regulation of arginine biosynthetic process"/>
    <property type="evidence" value="ECO:0007669"/>
    <property type="project" value="UniProtKB-UniRule"/>
</dbReference>
<protein>
    <recommendedName>
        <fullName evidence="8">Arginine repressor</fullName>
    </recommendedName>
</protein>
<dbReference type="GO" id="GO:0051259">
    <property type="term" value="P:protein complex oligomerization"/>
    <property type="evidence" value="ECO:0007669"/>
    <property type="project" value="InterPro"/>
</dbReference>
<gene>
    <name evidence="8" type="primary">argR</name>
    <name evidence="11" type="ORF">H8R10_06640</name>
</gene>
<evidence type="ECO:0000256" key="7">
    <source>
        <dbReference type="ARBA" id="ARBA00023163"/>
    </source>
</evidence>
<comment type="function">
    <text evidence="8">Regulates arginine biosynthesis genes.</text>
</comment>
<comment type="similarity">
    <text evidence="2 8">Belongs to the ArgR family.</text>
</comment>
<reference evidence="11 12" key="1">
    <citation type="submission" date="2020-08" db="EMBL/GenBank/DDBJ databases">
        <title>Winkia gen. nov., sp. nov., isolated from faeces of the Anser albifrons in China.</title>
        <authorList>
            <person name="Liu Q."/>
        </authorList>
    </citation>
    <scope>NUCLEOTIDE SEQUENCE [LARGE SCALE GENOMIC DNA]</scope>
    <source>
        <strain evidence="11 12">C62</strain>
    </source>
</reference>
<name>A0A8I0KQE7_9ACTO</name>
<keyword evidence="8" id="KW-0055">Arginine biosynthesis</keyword>
<evidence type="ECO:0000313" key="12">
    <source>
        <dbReference type="Proteomes" id="UP000627538"/>
    </source>
</evidence>